<evidence type="ECO:0000313" key="2">
    <source>
        <dbReference type="EnsemblPlants" id="TuG1812G0200001236.01.T01"/>
    </source>
</evidence>
<keyword evidence="3" id="KW-1185">Reference proteome</keyword>
<feature type="compositionally biased region" description="Basic residues" evidence="1">
    <location>
        <begin position="36"/>
        <end position="57"/>
    </location>
</feature>
<sequence>PTPAPTRAKRIAFHSRSIHTRSRAALLTPLISPANRSRRPVASRVRRRRASSPRRDRRQWQDPKYTEACGSKIVVDGGSRFINQ</sequence>
<protein>
    <submittedName>
        <fullName evidence="2">Uncharacterized protein</fullName>
    </submittedName>
</protein>
<dbReference type="AlphaFoldDB" id="A0A8R7TDJ7"/>
<reference evidence="3" key="1">
    <citation type="journal article" date="2013" name="Nature">
        <title>Draft genome of the wheat A-genome progenitor Triticum urartu.</title>
        <authorList>
            <person name="Ling H.Q."/>
            <person name="Zhao S."/>
            <person name="Liu D."/>
            <person name="Wang J."/>
            <person name="Sun H."/>
            <person name="Zhang C."/>
            <person name="Fan H."/>
            <person name="Li D."/>
            <person name="Dong L."/>
            <person name="Tao Y."/>
            <person name="Gao C."/>
            <person name="Wu H."/>
            <person name="Li Y."/>
            <person name="Cui Y."/>
            <person name="Guo X."/>
            <person name="Zheng S."/>
            <person name="Wang B."/>
            <person name="Yu K."/>
            <person name="Liang Q."/>
            <person name="Yang W."/>
            <person name="Lou X."/>
            <person name="Chen J."/>
            <person name="Feng M."/>
            <person name="Jian J."/>
            <person name="Zhang X."/>
            <person name="Luo G."/>
            <person name="Jiang Y."/>
            <person name="Liu J."/>
            <person name="Wang Z."/>
            <person name="Sha Y."/>
            <person name="Zhang B."/>
            <person name="Wu H."/>
            <person name="Tang D."/>
            <person name="Shen Q."/>
            <person name="Xue P."/>
            <person name="Zou S."/>
            <person name="Wang X."/>
            <person name="Liu X."/>
            <person name="Wang F."/>
            <person name="Yang Y."/>
            <person name="An X."/>
            <person name="Dong Z."/>
            <person name="Zhang K."/>
            <person name="Zhang X."/>
            <person name="Luo M.C."/>
            <person name="Dvorak J."/>
            <person name="Tong Y."/>
            <person name="Wang J."/>
            <person name="Yang H."/>
            <person name="Li Z."/>
            <person name="Wang D."/>
            <person name="Zhang A."/>
            <person name="Wang J."/>
        </authorList>
    </citation>
    <scope>NUCLEOTIDE SEQUENCE</scope>
    <source>
        <strain evidence="3">cv. G1812</strain>
    </source>
</reference>
<evidence type="ECO:0000256" key="1">
    <source>
        <dbReference type="SAM" id="MobiDB-lite"/>
    </source>
</evidence>
<feature type="region of interest" description="Disordered" evidence="1">
    <location>
        <begin position="29"/>
        <end position="64"/>
    </location>
</feature>
<dbReference type="Proteomes" id="UP000015106">
    <property type="component" value="Chromosome 2"/>
</dbReference>
<accession>A0A8R7TDJ7</accession>
<proteinExistence type="predicted"/>
<name>A0A8R7TDJ7_TRIUA</name>
<evidence type="ECO:0000313" key="3">
    <source>
        <dbReference type="Proteomes" id="UP000015106"/>
    </source>
</evidence>
<dbReference type="EnsemblPlants" id="TuG1812G0200001236.01.T01">
    <property type="protein sequence ID" value="TuG1812G0200001236.01.T01"/>
    <property type="gene ID" value="TuG1812G0200001236.01"/>
</dbReference>
<reference evidence="2" key="3">
    <citation type="submission" date="2022-06" db="UniProtKB">
        <authorList>
            <consortium name="EnsemblPlants"/>
        </authorList>
    </citation>
    <scope>IDENTIFICATION</scope>
</reference>
<reference evidence="2" key="2">
    <citation type="submission" date="2018-03" db="EMBL/GenBank/DDBJ databases">
        <title>The Triticum urartu genome reveals the dynamic nature of wheat genome evolution.</title>
        <authorList>
            <person name="Ling H."/>
            <person name="Ma B."/>
            <person name="Shi X."/>
            <person name="Liu H."/>
            <person name="Dong L."/>
            <person name="Sun H."/>
            <person name="Cao Y."/>
            <person name="Gao Q."/>
            <person name="Zheng S."/>
            <person name="Li Y."/>
            <person name="Yu Y."/>
            <person name="Du H."/>
            <person name="Qi M."/>
            <person name="Li Y."/>
            <person name="Yu H."/>
            <person name="Cui Y."/>
            <person name="Wang N."/>
            <person name="Chen C."/>
            <person name="Wu H."/>
            <person name="Zhao Y."/>
            <person name="Zhang J."/>
            <person name="Li Y."/>
            <person name="Zhou W."/>
            <person name="Zhang B."/>
            <person name="Hu W."/>
            <person name="Eijk M."/>
            <person name="Tang J."/>
            <person name="Witsenboer H."/>
            <person name="Zhao S."/>
            <person name="Li Z."/>
            <person name="Zhang A."/>
            <person name="Wang D."/>
            <person name="Liang C."/>
        </authorList>
    </citation>
    <scope>NUCLEOTIDE SEQUENCE [LARGE SCALE GENOMIC DNA]</scope>
    <source>
        <strain evidence="2">cv. G1812</strain>
    </source>
</reference>
<dbReference type="Gramene" id="TuG1812G0200001236.01.T01">
    <property type="protein sequence ID" value="TuG1812G0200001236.01.T01"/>
    <property type="gene ID" value="TuG1812G0200001236.01"/>
</dbReference>
<organism evidence="2 3">
    <name type="scientific">Triticum urartu</name>
    <name type="common">Red wild einkorn</name>
    <name type="synonym">Crithodium urartu</name>
    <dbReference type="NCBI Taxonomy" id="4572"/>
    <lineage>
        <taxon>Eukaryota</taxon>
        <taxon>Viridiplantae</taxon>
        <taxon>Streptophyta</taxon>
        <taxon>Embryophyta</taxon>
        <taxon>Tracheophyta</taxon>
        <taxon>Spermatophyta</taxon>
        <taxon>Magnoliopsida</taxon>
        <taxon>Liliopsida</taxon>
        <taxon>Poales</taxon>
        <taxon>Poaceae</taxon>
        <taxon>BOP clade</taxon>
        <taxon>Pooideae</taxon>
        <taxon>Triticodae</taxon>
        <taxon>Triticeae</taxon>
        <taxon>Triticinae</taxon>
        <taxon>Triticum</taxon>
    </lineage>
</organism>